<dbReference type="EMBL" id="KJ631623">
    <property type="protein sequence ID" value="AJD09266.1"/>
    <property type="molecule type" value="Genomic_DNA"/>
</dbReference>
<reference evidence="1 2" key="1">
    <citation type="journal article" date="2009" name="J. Invertebr. Pathol.">
        <title>Identification of a new nucleopolyhedrovirus from naturally-infected Condylorrhiza vestigialis (Guenee) (Lepidoptera: Crambidae) larvae on poplar plantations in South Brazil.</title>
        <authorList>
            <person name="Castro M.E."/>
            <person name="Ribeiro Z.M."/>
            <person name="Santos A.C."/>
            <person name="Souza M.L."/>
            <person name="Machado E.B."/>
            <person name="Sousa N.J."/>
            <person name="Moscardi F."/>
        </authorList>
    </citation>
    <scope>NUCLEOTIDE SEQUENCE [LARGE SCALE GENOMIC DNA]</scope>
</reference>
<dbReference type="GeneID" id="23301739"/>
<dbReference type="RefSeq" id="YP_009118584.1">
    <property type="nucleotide sequence ID" value="NC_026430.1"/>
</dbReference>
<dbReference type="InterPro" id="IPR007799">
    <property type="entry name" value="Baculo_p47"/>
</dbReference>
<dbReference type="OrthoDB" id="6161at10239"/>
<dbReference type="Pfam" id="PF05112">
    <property type="entry name" value="Baculo_p47"/>
    <property type="match status" value="1"/>
</dbReference>
<gene>
    <name evidence="1" type="primary">ORF-101</name>
</gene>
<keyword evidence="2" id="KW-1185">Reference proteome</keyword>
<accession>A0A0B4ULD5</accession>
<organism evidence="1 2">
    <name type="scientific">Condylorrhiza vestigialis mutiple nucleopolyhedrovirus</name>
    <dbReference type="NCBI Taxonomy" id="1592576"/>
    <lineage>
        <taxon>Viruses</taxon>
        <taxon>Viruses incertae sedis</taxon>
        <taxon>Naldaviricetes</taxon>
        <taxon>Lefavirales</taxon>
        <taxon>Baculoviridae</taxon>
        <taxon>Alphabaculovirus</taxon>
        <taxon>Alphabaculovirus covestigialis</taxon>
    </lineage>
</organism>
<protein>
    <submittedName>
        <fullName evidence="1">Transcription regulator</fullName>
    </submittedName>
</protein>
<dbReference type="KEGG" id="vg:23301739"/>
<dbReference type="GO" id="GO:0046782">
    <property type="term" value="P:regulation of viral transcription"/>
    <property type="evidence" value="ECO:0007669"/>
    <property type="project" value="InterPro"/>
</dbReference>
<proteinExistence type="predicted"/>
<dbReference type="Proteomes" id="UP000202427">
    <property type="component" value="Segment"/>
</dbReference>
<evidence type="ECO:0000313" key="2">
    <source>
        <dbReference type="Proteomes" id="UP000202427"/>
    </source>
</evidence>
<evidence type="ECO:0000313" key="1">
    <source>
        <dbReference type="EMBL" id="AJD09266.1"/>
    </source>
</evidence>
<name>A0A0B4ULD5_9ABAC</name>
<sequence>MFAQSLHYTTQFLPEVCRVQDNALLLYNLHISGVDVQLPRLVTRNVQINSDGFVRFVFDVKVFQPDQLTHVTCATPDDIDDYVDVTRPELSAHDAAMFKLVCRDRWYKGDADRLRRMLQQPCVTNLIKFACNVMWERGYENHYTLGQQLSILITTKLIQSGLDFKHQPDVATPTSVRGWEDPAFEKYLTSISSISEIIKRHVFSKKYICLEVAATYWRSVVHALQAENFELILNAHISNVLLVRVDDDKNSMLYLRKLAHLLQKRVVNLLFVTDVEYYMQVNNFMFYLYNSLKFYYYCLKNKYAFESADKTTLFLLYIIISLEWFNKGHLNSFTLEKSTLYNPLELSTRRLNSIKRAAQQNRVVECDSEINIDYIRGKRVRTGTHYGQRIVQLE</sequence>